<dbReference type="Gene3D" id="1.20.1510.10">
    <property type="entry name" value="Cation efflux protein transmembrane domain"/>
    <property type="match status" value="1"/>
</dbReference>
<dbReference type="InterPro" id="IPR002524">
    <property type="entry name" value="Cation_efflux"/>
</dbReference>
<dbReference type="OrthoDB" id="9806522at2"/>
<comment type="caution">
    <text evidence="11">The sequence shown here is derived from an EMBL/GenBank/DDBJ whole genome shotgun (WGS) entry which is preliminary data.</text>
</comment>
<evidence type="ECO:0000256" key="5">
    <source>
        <dbReference type="ARBA" id="ARBA00022989"/>
    </source>
</evidence>
<feature type="transmembrane region" description="Helical" evidence="8">
    <location>
        <begin position="76"/>
        <end position="96"/>
    </location>
</feature>
<keyword evidence="6 8" id="KW-0472">Membrane</keyword>
<feature type="region of interest" description="Disordered" evidence="7">
    <location>
        <begin position="320"/>
        <end position="347"/>
    </location>
</feature>
<evidence type="ECO:0000256" key="6">
    <source>
        <dbReference type="ARBA" id="ARBA00023136"/>
    </source>
</evidence>
<feature type="domain" description="Cation efflux protein transmembrane" evidence="9">
    <location>
        <begin position="11"/>
        <end position="215"/>
    </location>
</feature>
<name>A0A327JPF9_9HYPH</name>
<evidence type="ECO:0000259" key="9">
    <source>
        <dbReference type="Pfam" id="PF01545"/>
    </source>
</evidence>
<dbReference type="PANTHER" id="PTHR13414:SF9">
    <property type="entry name" value="PROTON-COUPLED ZINC ANTIPORTER SLC30A9, MITOCHONDRIAL"/>
    <property type="match status" value="1"/>
</dbReference>
<dbReference type="Pfam" id="PF16916">
    <property type="entry name" value="ZT_dimer"/>
    <property type="match status" value="1"/>
</dbReference>
<dbReference type="Gene3D" id="3.30.70.1350">
    <property type="entry name" value="Cation efflux protein, cytoplasmic domain"/>
    <property type="match status" value="1"/>
</dbReference>
<evidence type="ECO:0000256" key="2">
    <source>
        <dbReference type="ARBA" id="ARBA00008114"/>
    </source>
</evidence>
<dbReference type="PANTHER" id="PTHR13414">
    <property type="entry name" value="HUEL-CATION TRANSPORTER"/>
    <property type="match status" value="1"/>
</dbReference>
<dbReference type="InterPro" id="IPR040177">
    <property type="entry name" value="SLC30A9"/>
</dbReference>
<dbReference type="InterPro" id="IPR036837">
    <property type="entry name" value="Cation_efflux_CTD_sf"/>
</dbReference>
<evidence type="ECO:0000256" key="3">
    <source>
        <dbReference type="ARBA" id="ARBA00022448"/>
    </source>
</evidence>
<dbReference type="GO" id="GO:0006829">
    <property type="term" value="P:zinc ion transport"/>
    <property type="evidence" value="ECO:0007669"/>
    <property type="project" value="InterPro"/>
</dbReference>
<dbReference type="SUPFAM" id="SSF160240">
    <property type="entry name" value="Cation efflux protein cytoplasmic domain-like"/>
    <property type="match status" value="1"/>
</dbReference>
<dbReference type="GO" id="GO:0016020">
    <property type="term" value="C:membrane"/>
    <property type="evidence" value="ECO:0007669"/>
    <property type="project" value="UniProtKB-SubCell"/>
</dbReference>
<dbReference type="AlphaFoldDB" id="A0A327JPF9"/>
<keyword evidence="3" id="KW-0813">Transport</keyword>
<evidence type="ECO:0000256" key="4">
    <source>
        <dbReference type="ARBA" id="ARBA00022692"/>
    </source>
</evidence>
<dbReference type="Pfam" id="PF01545">
    <property type="entry name" value="Cation_efflux"/>
    <property type="match status" value="1"/>
</dbReference>
<dbReference type="RefSeq" id="WP_111433937.1">
    <property type="nucleotide sequence ID" value="NZ_JACIGG010000004.1"/>
</dbReference>
<evidence type="ECO:0000313" key="12">
    <source>
        <dbReference type="Proteomes" id="UP000249299"/>
    </source>
</evidence>
<dbReference type="InterPro" id="IPR027469">
    <property type="entry name" value="Cation_efflux_TMD_sf"/>
</dbReference>
<keyword evidence="12" id="KW-1185">Reference proteome</keyword>
<feature type="transmembrane region" description="Helical" evidence="8">
    <location>
        <begin position="167"/>
        <end position="187"/>
    </location>
</feature>
<evidence type="ECO:0000313" key="11">
    <source>
        <dbReference type="EMBL" id="RAI27951.1"/>
    </source>
</evidence>
<evidence type="ECO:0000256" key="8">
    <source>
        <dbReference type="SAM" id="Phobius"/>
    </source>
</evidence>
<dbReference type="SUPFAM" id="SSF161111">
    <property type="entry name" value="Cation efflux protein transmembrane domain-like"/>
    <property type="match status" value="1"/>
</dbReference>
<feature type="transmembrane region" description="Helical" evidence="8">
    <location>
        <begin position="116"/>
        <end position="134"/>
    </location>
</feature>
<feature type="transmembrane region" description="Helical" evidence="8">
    <location>
        <begin position="193"/>
        <end position="211"/>
    </location>
</feature>
<dbReference type="EMBL" id="NPEV01000013">
    <property type="protein sequence ID" value="RAI27951.1"/>
    <property type="molecule type" value="Genomic_DNA"/>
</dbReference>
<evidence type="ECO:0000259" key="10">
    <source>
        <dbReference type="Pfam" id="PF16916"/>
    </source>
</evidence>
<gene>
    <name evidence="11" type="ORF">CH339_08595</name>
</gene>
<evidence type="ECO:0000256" key="7">
    <source>
        <dbReference type="SAM" id="MobiDB-lite"/>
    </source>
</evidence>
<keyword evidence="4 8" id="KW-0812">Transmembrane</keyword>
<comment type="subcellular location">
    <subcellularLocation>
        <location evidence="1">Membrane</location>
        <topology evidence="1">Multi-pass membrane protein</topology>
    </subcellularLocation>
</comment>
<sequence>MAAHGSKKVIYAALAGNFMIAVTKFGAAAFTGSSAMLSEGIHSLVDTGNQGLLLYGMKNASRPADEEHPFGYGVELYFWAFVVAILIFAVGSGVSIYEGISKVLEPHPVSNPLVNFVVLGLAFAFEAVAWWVALREFRSTKGKRSYIEAVHDSKDPTVFTVLFEDSAAMLGLLVAFLGLVGMQYTGWLWLDGAASIVIGVILAGTAFLLAFETKGLLIGEAADPRTVAAIERIVEANPTVEQVNEIRTLHRGPNDVLLALSVDFENTLTVGKVEEAVYAMEIAIREAFPVIRRVFIEVQARQHHEKMLAAELAEGEVPGMTLGTPADGGGAATDANAGGSDAGGPPS</sequence>
<proteinExistence type="inferred from homology"/>
<reference evidence="11 12" key="1">
    <citation type="submission" date="2017-07" db="EMBL/GenBank/DDBJ databases">
        <title>Draft Genome Sequences of Select Purple Nonsulfur Bacteria.</title>
        <authorList>
            <person name="Lasarre B."/>
            <person name="Mckinlay J.B."/>
        </authorList>
    </citation>
    <scope>NUCLEOTIDE SEQUENCE [LARGE SCALE GENOMIC DNA]</scope>
    <source>
        <strain evidence="11 12">DSM 11290</strain>
    </source>
</reference>
<comment type="similarity">
    <text evidence="2">Belongs to the cation diffusion facilitator (CDF) transporter (TC 2.A.4) family.</text>
</comment>
<dbReference type="InterPro" id="IPR058533">
    <property type="entry name" value="Cation_efflux_TM"/>
</dbReference>
<dbReference type="GO" id="GO:0008324">
    <property type="term" value="F:monoatomic cation transmembrane transporter activity"/>
    <property type="evidence" value="ECO:0007669"/>
    <property type="project" value="InterPro"/>
</dbReference>
<keyword evidence="5 8" id="KW-1133">Transmembrane helix</keyword>
<accession>A0A327JPF9</accession>
<dbReference type="NCBIfam" id="TIGR01297">
    <property type="entry name" value="CDF"/>
    <property type="match status" value="1"/>
</dbReference>
<protein>
    <submittedName>
        <fullName evidence="11">Cation transporter</fullName>
    </submittedName>
</protein>
<evidence type="ECO:0000256" key="1">
    <source>
        <dbReference type="ARBA" id="ARBA00004141"/>
    </source>
</evidence>
<feature type="domain" description="Cation efflux protein cytoplasmic" evidence="10">
    <location>
        <begin position="223"/>
        <end position="298"/>
    </location>
</feature>
<dbReference type="InterPro" id="IPR027470">
    <property type="entry name" value="Cation_efflux_CTD"/>
</dbReference>
<organism evidence="11 12">
    <name type="scientific">Rhodobium orientis</name>
    <dbReference type="NCBI Taxonomy" id="34017"/>
    <lineage>
        <taxon>Bacteria</taxon>
        <taxon>Pseudomonadati</taxon>
        <taxon>Pseudomonadota</taxon>
        <taxon>Alphaproteobacteria</taxon>
        <taxon>Hyphomicrobiales</taxon>
        <taxon>Rhodobiaceae</taxon>
        <taxon>Rhodobium</taxon>
    </lineage>
</organism>
<dbReference type="Proteomes" id="UP000249299">
    <property type="component" value="Unassembled WGS sequence"/>
</dbReference>